<keyword evidence="2 9" id="KW-0436">Ligase</keyword>
<dbReference type="GO" id="GO:0031956">
    <property type="term" value="F:medium-chain fatty acid-CoA ligase activity"/>
    <property type="evidence" value="ECO:0007669"/>
    <property type="project" value="UniProtKB-EC"/>
</dbReference>
<dbReference type="SUPFAM" id="SSF56801">
    <property type="entry name" value="Acetyl-CoA synthetase-like"/>
    <property type="match status" value="1"/>
</dbReference>
<evidence type="ECO:0000259" key="7">
    <source>
        <dbReference type="Pfam" id="PF00501"/>
    </source>
</evidence>
<evidence type="ECO:0000259" key="8">
    <source>
        <dbReference type="Pfam" id="PF13193"/>
    </source>
</evidence>
<dbReference type="InterPro" id="IPR045851">
    <property type="entry name" value="AMP-bd_C_sf"/>
</dbReference>
<proteinExistence type="inferred from homology"/>
<evidence type="ECO:0000313" key="10">
    <source>
        <dbReference type="Proteomes" id="UP000326759"/>
    </source>
</evidence>
<dbReference type="Gene3D" id="3.30.300.30">
    <property type="match status" value="1"/>
</dbReference>
<dbReference type="Proteomes" id="UP000326759">
    <property type="component" value="Unassembled WGS sequence"/>
</dbReference>
<dbReference type="AlphaFoldDB" id="A0A5N5THZ3"/>
<dbReference type="Gene3D" id="3.40.50.12780">
    <property type="entry name" value="N-terminal domain of ligase-like"/>
    <property type="match status" value="1"/>
</dbReference>
<dbReference type="PANTHER" id="PTHR43201:SF5">
    <property type="entry name" value="MEDIUM-CHAIN ACYL-COA LIGASE ACSF2, MITOCHONDRIAL"/>
    <property type="match status" value="1"/>
</dbReference>
<evidence type="ECO:0000256" key="6">
    <source>
        <dbReference type="ARBA" id="ARBA00048277"/>
    </source>
</evidence>
<dbReference type="PANTHER" id="PTHR43201">
    <property type="entry name" value="ACYL-COA SYNTHETASE"/>
    <property type="match status" value="1"/>
</dbReference>
<sequence length="282" mass="31876">PLRICVPVPLYHCFGCVIGVLAGTLHGCTIIFPNDGFDPKAIVKSFEEEKVNSCYGTPTMFVDILKEYRMNPVKVDTLSFGVMAGAPCPEELVTSLVNELNMKDFLVKIVNENNEIVRTGESGELLIRGYCNFLGYWGDEERTKETMGQDRWLRTGDLATMNENGYGTIIGRKKDMIIRGGENIYPAELENFFMGHPDVIEAQAFGVPDERMGEEVALWVRLVPGSKLSEEDLKNWSKGKIAHYKIPRYIREKSEFPATVTGKIQKFKMREMEMENLGLKKS</sequence>
<evidence type="ECO:0000256" key="4">
    <source>
        <dbReference type="ARBA" id="ARBA00039638"/>
    </source>
</evidence>
<evidence type="ECO:0000256" key="3">
    <source>
        <dbReference type="ARBA" id="ARBA00037247"/>
    </source>
</evidence>
<feature type="domain" description="AMP-binding enzyme C-terminal" evidence="8">
    <location>
        <begin position="188"/>
        <end position="263"/>
    </location>
</feature>
<feature type="non-terminal residue" evidence="9">
    <location>
        <position position="1"/>
    </location>
</feature>
<name>A0A5N5THZ3_9CRUS</name>
<dbReference type="FunFam" id="3.30.300.30:FF:000008">
    <property type="entry name" value="2,3-dihydroxybenzoate-AMP ligase"/>
    <property type="match status" value="1"/>
</dbReference>
<dbReference type="OrthoDB" id="10253115at2759"/>
<evidence type="ECO:0000313" key="9">
    <source>
        <dbReference type="EMBL" id="KAB7505738.1"/>
    </source>
</evidence>
<comment type="function">
    <text evidence="3">Acyl-CoA synthases catalyze the initial reaction in fatty acid metabolism, by forming a thioester with CoA. Has some preference toward medium-chain substrates. Plays a role in adipocyte differentiation.</text>
</comment>
<dbReference type="Pfam" id="PF13193">
    <property type="entry name" value="AMP-binding_C"/>
    <property type="match status" value="1"/>
</dbReference>
<dbReference type="InterPro" id="IPR025110">
    <property type="entry name" value="AMP-bd_C"/>
</dbReference>
<reference evidence="9 10" key="1">
    <citation type="journal article" date="2019" name="PLoS Biol.">
        <title>Sex chromosomes control vertical transmission of feminizing Wolbachia symbionts in an isopod.</title>
        <authorList>
            <person name="Becking T."/>
            <person name="Chebbi M.A."/>
            <person name="Giraud I."/>
            <person name="Moumen B."/>
            <person name="Laverre T."/>
            <person name="Caubet Y."/>
            <person name="Peccoud J."/>
            <person name="Gilbert C."/>
            <person name="Cordaux R."/>
        </authorList>
    </citation>
    <scope>NUCLEOTIDE SEQUENCE [LARGE SCALE GENOMIC DNA]</scope>
    <source>
        <strain evidence="9">ANa2</strain>
        <tissue evidence="9">Whole body excluding digestive tract and cuticle</tissue>
    </source>
</reference>
<comment type="catalytic activity">
    <reaction evidence="5">
        <text>octanoate + ATP + CoA = octanoyl-CoA + AMP + diphosphate</text>
        <dbReference type="Rhea" id="RHEA:33631"/>
        <dbReference type="ChEBI" id="CHEBI:25646"/>
        <dbReference type="ChEBI" id="CHEBI:30616"/>
        <dbReference type="ChEBI" id="CHEBI:33019"/>
        <dbReference type="ChEBI" id="CHEBI:57287"/>
        <dbReference type="ChEBI" id="CHEBI:57386"/>
        <dbReference type="ChEBI" id="CHEBI:456215"/>
    </reaction>
</comment>
<keyword evidence="10" id="KW-1185">Reference proteome</keyword>
<organism evidence="9 10">
    <name type="scientific">Armadillidium nasatum</name>
    <dbReference type="NCBI Taxonomy" id="96803"/>
    <lineage>
        <taxon>Eukaryota</taxon>
        <taxon>Metazoa</taxon>
        <taxon>Ecdysozoa</taxon>
        <taxon>Arthropoda</taxon>
        <taxon>Crustacea</taxon>
        <taxon>Multicrustacea</taxon>
        <taxon>Malacostraca</taxon>
        <taxon>Eumalacostraca</taxon>
        <taxon>Peracarida</taxon>
        <taxon>Isopoda</taxon>
        <taxon>Oniscidea</taxon>
        <taxon>Crinocheta</taxon>
        <taxon>Armadillidiidae</taxon>
        <taxon>Armadillidium</taxon>
    </lineage>
</organism>
<feature type="domain" description="AMP-dependent synthetase/ligase" evidence="7">
    <location>
        <begin position="3"/>
        <end position="100"/>
    </location>
</feature>
<dbReference type="InterPro" id="IPR000873">
    <property type="entry name" value="AMP-dep_synth/lig_dom"/>
</dbReference>
<dbReference type="GO" id="GO:0006631">
    <property type="term" value="P:fatty acid metabolic process"/>
    <property type="evidence" value="ECO:0007669"/>
    <property type="project" value="TreeGrafter"/>
</dbReference>
<comment type="similarity">
    <text evidence="1">Belongs to the ATP-dependent AMP-binding enzyme family.</text>
</comment>
<accession>A0A5N5THZ3</accession>
<dbReference type="Gene3D" id="3.40.50.980">
    <property type="match status" value="1"/>
</dbReference>
<comment type="catalytic activity">
    <reaction evidence="6">
        <text>a medium-chain fatty acid + ATP + CoA = a medium-chain fatty acyl-CoA + AMP + diphosphate</text>
        <dbReference type="Rhea" id="RHEA:48340"/>
        <dbReference type="ChEBI" id="CHEBI:30616"/>
        <dbReference type="ChEBI" id="CHEBI:33019"/>
        <dbReference type="ChEBI" id="CHEBI:57287"/>
        <dbReference type="ChEBI" id="CHEBI:59558"/>
        <dbReference type="ChEBI" id="CHEBI:90546"/>
        <dbReference type="ChEBI" id="CHEBI:456215"/>
        <dbReference type="EC" id="6.2.1.2"/>
    </reaction>
</comment>
<protein>
    <recommendedName>
        <fullName evidence="4">Medium-chain acyl-CoA ligase ACSF2, mitochondrial</fullName>
    </recommendedName>
</protein>
<dbReference type="InterPro" id="IPR042099">
    <property type="entry name" value="ANL_N_sf"/>
</dbReference>
<comment type="caution">
    <text evidence="9">The sequence shown here is derived from an EMBL/GenBank/DDBJ whole genome shotgun (WGS) entry which is preliminary data.</text>
</comment>
<dbReference type="EMBL" id="SEYY01001124">
    <property type="protein sequence ID" value="KAB7505738.1"/>
    <property type="molecule type" value="Genomic_DNA"/>
</dbReference>
<dbReference type="Pfam" id="PF00501">
    <property type="entry name" value="AMP-binding"/>
    <property type="match status" value="1"/>
</dbReference>
<evidence type="ECO:0000256" key="1">
    <source>
        <dbReference type="ARBA" id="ARBA00006432"/>
    </source>
</evidence>
<gene>
    <name evidence="9" type="primary">dhbE</name>
    <name evidence="9" type="ORF">Anas_01290</name>
</gene>
<evidence type="ECO:0000256" key="5">
    <source>
        <dbReference type="ARBA" id="ARBA00047319"/>
    </source>
</evidence>
<evidence type="ECO:0000256" key="2">
    <source>
        <dbReference type="ARBA" id="ARBA00022598"/>
    </source>
</evidence>